<reference evidence="1" key="1">
    <citation type="submission" date="2022-08" db="UniProtKB">
        <authorList>
            <consortium name="EnsemblMetazoa"/>
        </authorList>
    </citation>
    <scope>IDENTIFICATION</scope>
</reference>
<name>A0A8W7Q1A2_ANOCL</name>
<dbReference type="Pfam" id="PF11985">
    <property type="entry name" value="Phage_Mu_Gp27"/>
    <property type="match status" value="1"/>
</dbReference>
<protein>
    <recommendedName>
        <fullName evidence="2">DUF3486 family protein</fullName>
    </recommendedName>
</protein>
<evidence type="ECO:0000313" key="1">
    <source>
        <dbReference type="EnsemblMetazoa" id="ACOM041082-PA.1"/>
    </source>
</evidence>
<proteinExistence type="predicted"/>
<dbReference type="Proteomes" id="UP000075882">
    <property type="component" value="Unassembled WGS sequence"/>
</dbReference>
<accession>A0A8W7Q1A2</accession>
<evidence type="ECO:0008006" key="2">
    <source>
        <dbReference type="Google" id="ProtNLM"/>
    </source>
</evidence>
<dbReference type="InterPro" id="IPR021874">
    <property type="entry name" value="Phage_Mu_Gp27"/>
</dbReference>
<dbReference type="EnsemblMetazoa" id="ACOM041082-RA">
    <property type="protein sequence ID" value="ACOM041082-PA.1"/>
    <property type="gene ID" value="ACOM041082"/>
</dbReference>
<dbReference type="AlphaFoldDB" id="A0A8W7Q1A2"/>
<sequence length="264" mass="29727">MVDITRVRRESLRWSLLVALNKTRPYTACETLLLDVARAIYPDATALELRRELDYLADRQMLELNKQPSGMWYADLTRLGVDLVEYTVDSIDILPQEVRRWLERALTENNFTGYADLEALLRDKGYLITRASLQRFGYKMEQQLARVRAATEAARLMAREAGDDADDRSAGLMALIQTEMMDILMRLQQVGDGDDPSERAKLLATASKNIATLTRASVNLKRFQSEVREKVESAASAAEKIARKGGLSAEAVQALRREIMGIAT</sequence>
<organism evidence="1">
    <name type="scientific">Anopheles coluzzii</name>
    <name type="common">African malaria mosquito</name>
    <dbReference type="NCBI Taxonomy" id="1518534"/>
    <lineage>
        <taxon>Eukaryota</taxon>
        <taxon>Metazoa</taxon>
        <taxon>Ecdysozoa</taxon>
        <taxon>Arthropoda</taxon>
        <taxon>Hexapoda</taxon>
        <taxon>Insecta</taxon>
        <taxon>Pterygota</taxon>
        <taxon>Neoptera</taxon>
        <taxon>Endopterygota</taxon>
        <taxon>Diptera</taxon>
        <taxon>Nematocera</taxon>
        <taxon>Culicoidea</taxon>
        <taxon>Culicidae</taxon>
        <taxon>Anophelinae</taxon>
        <taxon>Anopheles</taxon>
    </lineage>
</organism>